<evidence type="ECO:0000256" key="1">
    <source>
        <dbReference type="ARBA" id="ARBA00023125"/>
    </source>
</evidence>
<keyword evidence="1" id="KW-0238">DNA-binding</keyword>
<evidence type="ECO:0000313" key="4">
    <source>
        <dbReference type="EMBL" id="RFU15315.1"/>
    </source>
</evidence>
<feature type="compositionally biased region" description="Basic and acidic residues" evidence="2">
    <location>
        <begin position="162"/>
        <end position="175"/>
    </location>
</feature>
<proteinExistence type="predicted"/>
<dbReference type="InterPro" id="IPR000551">
    <property type="entry name" value="MerR-type_HTH_dom"/>
</dbReference>
<accession>A0A372IKC4</accession>
<dbReference type="PANTHER" id="PTHR30204">
    <property type="entry name" value="REDOX-CYCLING DRUG-SENSING TRANSCRIPTIONAL ACTIVATOR SOXR"/>
    <property type="match status" value="1"/>
</dbReference>
<name>A0A372IKC4_9BACT</name>
<dbReference type="Proteomes" id="UP000264702">
    <property type="component" value="Unassembled WGS sequence"/>
</dbReference>
<dbReference type="InterPro" id="IPR009061">
    <property type="entry name" value="DNA-bd_dom_put_sf"/>
</dbReference>
<gene>
    <name evidence="4" type="ORF">D0Y96_16690</name>
</gene>
<organism evidence="4 5">
    <name type="scientific">Paracidobacterium acidisoli</name>
    <dbReference type="NCBI Taxonomy" id="2303751"/>
    <lineage>
        <taxon>Bacteria</taxon>
        <taxon>Pseudomonadati</taxon>
        <taxon>Acidobacteriota</taxon>
        <taxon>Terriglobia</taxon>
        <taxon>Terriglobales</taxon>
        <taxon>Acidobacteriaceae</taxon>
        <taxon>Paracidobacterium</taxon>
    </lineage>
</organism>
<evidence type="ECO:0000259" key="3">
    <source>
        <dbReference type="SMART" id="SM00422"/>
    </source>
</evidence>
<feature type="domain" description="HTH merR-type" evidence="3">
    <location>
        <begin position="22"/>
        <end position="89"/>
    </location>
</feature>
<dbReference type="SUPFAM" id="SSF46955">
    <property type="entry name" value="Putative DNA-binding domain"/>
    <property type="match status" value="1"/>
</dbReference>
<evidence type="ECO:0000313" key="5">
    <source>
        <dbReference type="Proteomes" id="UP000264702"/>
    </source>
</evidence>
<protein>
    <submittedName>
        <fullName evidence="4">MerR family transcriptional regulator</fullName>
    </submittedName>
</protein>
<evidence type="ECO:0000256" key="2">
    <source>
        <dbReference type="SAM" id="MobiDB-lite"/>
    </source>
</evidence>
<reference evidence="4 5" key="1">
    <citation type="submission" date="2018-08" db="EMBL/GenBank/DDBJ databases">
        <title>Acidipila sp. 4G-K13, an acidobacterium isolated from forest soil.</title>
        <authorList>
            <person name="Gao Z.-H."/>
            <person name="Qiu L.-H."/>
        </authorList>
    </citation>
    <scope>NUCLEOTIDE SEQUENCE [LARGE SCALE GENOMIC DNA]</scope>
    <source>
        <strain evidence="4 5">4G-K13</strain>
    </source>
</reference>
<dbReference type="InterPro" id="IPR047057">
    <property type="entry name" value="MerR_fam"/>
</dbReference>
<dbReference type="AlphaFoldDB" id="A0A372IKC4"/>
<dbReference type="PANTHER" id="PTHR30204:SF93">
    <property type="entry name" value="HTH MERR-TYPE DOMAIN-CONTAINING PROTEIN"/>
    <property type="match status" value="1"/>
</dbReference>
<dbReference type="GO" id="GO:0003700">
    <property type="term" value="F:DNA-binding transcription factor activity"/>
    <property type="evidence" value="ECO:0007669"/>
    <property type="project" value="InterPro"/>
</dbReference>
<dbReference type="EMBL" id="QVQT01000006">
    <property type="protein sequence ID" value="RFU15315.1"/>
    <property type="molecule type" value="Genomic_DNA"/>
</dbReference>
<keyword evidence="5" id="KW-1185">Reference proteome</keyword>
<comment type="caution">
    <text evidence="4">The sequence shown here is derived from an EMBL/GenBank/DDBJ whole genome shotgun (WGS) entry which is preliminary data.</text>
</comment>
<feature type="region of interest" description="Disordered" evidence="2">
    <location>
        <begin position="162"/>
        <end position="182"/>
    </location>
</feature>
<sequence>MSSNISEAKCFETPPAMTESGFSSSEVTALTGITARQLQWWDERRIVVPARKGRLRVYSAEDLIDILVIEELRRRRISLQQVRRVLRFLAKEIHARFADLVQDGRDHHLLLDGRRIYLRSESDQVVDLMRSVKQPMLLVCLTDAVRRLRIDLSDILARRGERKPAAFSHRSERRSAKPPATA</sequence>
<dbReference type="Gene3D" id="1.10.1660.10">
    <property type="match status" value="1"/>
</dbReference>
<dbReference type="SMART" id="SM00422">
    <property type="entry name" value="HTH_MERR"/>
    <property type="match status" value="1"/>
</dbReference>
<dbReference type="Pfam" id="PF13411">
    <property type="entry name" value="MerR_1"/>
    <property type="match status" value="1"/>
</dbReference>
<dbReference type="GO" id="GO:0003677">
    <property type="term" value="F:DNA binding"/>
    <property type="evidence" value="ECO:0007669"/>
    <property type="project" value="UniProtKB-KW"/>
</dbReference>